<evidence type="ECO:0000256" key="5">
    <source>
        <dbReference type="ARBA" id="ARBA00023034"/>
    </source>
</evidence>
<evidence type="ECO:0000313" key="10">
    <source>
        <dbReference type="Proteomes" id="UP000593563"/>
    </source>
</evidence>
<proteinExistence type="inferred from homology"/>
<keyword evidence="7" id="KW-1133">Transmembrane helix</keyword>
<dbReference type="GO" id="GO:0016757">
    <property type="term" value="F:glycosyltransferase activity"/>
    <property type="evidence" value="ECO:0007669"/>
    <property type="project" value="UniProtKB-KW"/>
</dbReference>
<reference evidence="9" key="1">
    <citation type="submission" date="2020-01" db="EMBL/GenBank/DDBJ databases">
        <title>The Celery Genome Sequence Reveals Sequential Paleo-tetraploidization, Resistance Gene Elimination, Karyotype Evolution, and Functional Innovation in Apiales.</title>
        <authorList>
            <person name="Song X."/>
        </authorList>
    </citation>
    <scope>NUCLEOTIDE SEQUENCE</scope>
    <source>
        <tissue evidence="9">Leaf</tissue>
    </source>
</reference>
<feature type="transmembrane region" description="Helical" evidence="7">
    <location>
        <begin position="12"/>
        <end position="36"/>
    </location>
</feature>
<evidence type="ECO:0000256" key="7">
    <source>
        <dbReference type="SAM" id="Phobius"/>
    </source>
</evidence>
<feature type="domain" description="Exostosin GT47" evidence="8">
    <location>
        <begin position="178"/>
        <end position="456"/>
    </location>
</feature>
<accession>A0A6L5B8X7</accession>
<keyword evidence="7" id="KW-0472">Membrane</keyword>
<evidence type="ECO:0000256" key="6">
    <source>
        <dbReference type="SAM" id="MobiDB-lite"/>
    </source>
</evidence>
<feature type="region of interest" description="Disordered" evidence="6">
    <location>
        <begin position="99"/>
        <end position="127"/>
    </location>
</feature>
<keyword evidence="10" id="KW-1185">Reference proteome</keyword>
<gene>
    <name evidence="9" type="ORF">AG4045_008301</name>
</gene>
<name>A0A6L5B8X7_APIGR</name>
<keyword evidence="3" id="KW-0808">Transferase</keyword>
<evidence type="ECO:0000313" key="9">
    <source>
        <dbReference type="EMBL" id="KAF1002176.1"/>
    </source>
</evidence>
<evidence type="ECO:0000256" key="3">
    <source>
        <dbReference type="ARBA" id="ARBA00022676"/>
    </source>
</evidence>
<evidence type="ECO:0000259" key="8">
    <source>
        <dbReference type="Pfam" id="PF03016"/>
    </source>
</evidence>
<comment type="subcellular location">
    <subcellularLocation>
        <location evidence="1">Golgi apparatus membrane</location>
        <topology evidence="1">Single-pass type II membrane protein</topology>
    </subcellularLocation>
</comment>
<dbReference type="PANTHER" id="PTHR11062:SF207">
    <property type="entry name" value="OS07G0188700 PROTEIN"/>
    <property type="match status" value="1"/>
</dbReference>
<dbReference type="InterPro" id="IPR004263">
    <property type="entry name" value="Exostosin"/>
</dbReference>
<protein>
    <recommendedName>
        <fullName evidence="8">Exostosin GT47 domain-containing protein</fullName>
    </recommendedName>
</protein>
<sequence>MWGCKSSLKLLVFMVPLVLVSGIIVLSGVNGFNSYWTPSSLFSSYLFESNKDFVGQRVAGGTDNKQEALADDYNLNRSSSPALSVQAAIPVQPPLEISNNTKSHVIPQSSSSDSPSPTSSRIQHTYSSLDRLEASLRRARAEIGKVKTGNRTNDPDYVPQGPMYRNAAAFHRSYLEMEKLFKVYVYEEGEPPVFHNGPCKSIYSMEGNFIYQMENSQFRTRDPDKAHAYFLPMSITTMVHYIYVSDSHDWQPMKQTVKDYVGVIAGKYPYWNRSEGADHFMVACHDWGPAISGAVPELFGNSIRGLCNANTSEGFRPSKDVSIPEILLPSGTIDGLIGGPSASQRPILAFFAGGVHGPVRPILLEHWEGKDTDVQVHKYLPKGVSYYGMLKKSKYCICPSGYEVASPRMVEALYTGCVPVIVKDHYVAPFSDVLNWKSFSVEVSVKDIPNLKKILTGISTSQYIRMQRRGKQVRRHFEVSWPPKRYDVFHMILHSIWLRRLNLRVHAAAEF</sequence>
<evidence type="ECO:0000256" key="1">
    <source>
        <dbReference type="ARBA" id="ARBA00004323"/>
    </source>
</evidence>
<dbReference type="AlphaFoldDB" id="A0A6L5B8X7"/>
<comment type="similarity">
    <text evidence="2">Belongs to the glycosyltransferase 47 family.</text>
</comment>
<dbReference type="PANTHER" id="PTHR11062">
    <property type="entry name" value="EXOSTOSIN HEPARAN SULFATE GLYCOSYLTRANSFERASE -RELATED"/>
    <property type="match status" value="1"/>
</dbReference>
<evidence type="ECO:0000256" key="2">
    <source>
        <dbReference type="ARBA" id="ARBA00010271"/>
    </source>
</evidence>
<keyword evidence="7" id="KW-0812">Transmembrane</keyword>
<organism evidence="9 10">
    <name type="scientific">Apium graveolens</name>
    <name type="common">Celery</name>
    <dbReference type="NCBI Taxonomy" id="4045"/>
    <lineage>
        <taxon>Eukaryota</taxon>
        <taxon>Viridiplantae</taxon>
        <taxon>Streptophyta</taxon>
        <taxon>Embryophyta</taxon>
        <taxon>Tracheophyta</taxon>
        <taxon>Spermatophyta</taxon>
        <taxon>Magnoliopsida</taxon>
        <taxon>eudicotyledons</taxon>
        <taxon>Gunneridae</taxon>
        <taxon>Pentapetalae</taxon>
        <taxon>asterids</taxon>
        <taxon>campanulids</taxon>
        <taxon>Apiales</taxon>
        <taxon>Apiaceae</taxon>
        <taxon>Apioideae</taxon>
        <taxon>apioid superclade</taxon>
        <taxon>Apieae</taxon>
        <taxon>Apium</taxon>
    </lineage>
</organism>
<keyword evidence="5" id="KW-0333">Golgi apparatus</keyword>
<comment type="caution">
    <text evidence="9">The sequence shown here is derived from an EMBL/GenBank/DDBJ whole genome shotgun (WGS) entry which is preliminary data.</text>
</comment>
<dbReference type="Pfam" id="PF03016">
    <property type="entry name" value="Exostosin_GT47"/>
    <property type="match status" value="1"/>
</dbReference>
<dbReference type="InterPro" id="IPR040911">
    <property type="entry name" value="Exostosin_GT47"/>
</dbReference>
<dbReference type="GO" id="GO:0000139">
    <property type="term" value="C:Golgi membrane"/>
    <property type="evidence" value="ECO:0007669"/>
    <property type="project" value="UniProtKB-SubCell"/>
</dbReference>
<keyword evidence="3" id="KW-0328">Glycosyltransferase</keyword>
<keyword evidence="4" id="KW-0735">Signal-anchor</keyword>
<feature type="compositionally biased region" description="Low complexity" evidence="6">
    <location>
        <begin position="107"/>
        <end position="120"/>
    </location>
</feature>
<dbReference type="EMBL" id="WRXP01001600">
    <property type="protein sequence ID" value="KAF1002176.1"/>
    <property type="molecule type" value="Genomic_DNA"/>
</dbReference>
<dbReference type="Proteomes" id="UP000593563">
    <property type="component" value="Unassembled WGS sequence"/>
</dbReference>
<evidence type="ECO:0000256" key="4">
    <source>
        <dbReference type="ARBA" id="ARBA00022968"/>
    </source>
</evidence>